<protein>
    <recommendedName>
        <fullName evidence="3">Transcriptional regulator</fullName>
    </recommendedName>
</protein>
<dbReference type="InterPro" id="IPR007396">
    <property type="entry name" value="TR_PAI2-type"/>
</dbReference>
<dbReference type="Gene3D" id="2.30.110.10">
    <property type="entry name" value="Electron Transport, Fmn-binding Protein, Chain A"/>
    <property type="match status" value="1"/>
</dbReference>
<dbReference type="PIRSF" id="PIRSF010372">
    <property type="entry name" value="PaiB"/>
    <property type="match status" value="1"/>
</dbReference>
<dbReference type="OrthoDB" id="2101473at2759"/>
<comment type="caution">
    <text evidence="1">The sequence shown here is derived from an EMBL/GenBank/DDBJ whole genome shotgun (WGS) entry which is preliminary data.</text>
</comment>
<gene>
    <name evidence="1" type="ORF">EWM64_g3710</name>
</gene>
<dbReference type="PANTHER" id="PTHR35802">
    <property type="entry name" value="PROTEASE SYNTHASE AND SPORULATION PROTEIN PAI 2"/>
    <property type="match status" value="1"/>
</dbReference>
<dbReference type="AlphaFoldDB" id="A0A4Y9ZZN3"/>
<proteinExistence type="predicted"/>
<dbReference type="Proteomes" id="UP000298061">
    <property type="component" value="Unassembled WGS sequence"/>
</dbReference>
<reference evidence="1 2" key="1">
    <citation type="submission" date="2019-02" db="EMBL/GenBank/DDBJ databases">
        <title>Genome sequencing of the rare red list fungi Hericium alpestre (H. flagellum).</title>
        <authorList>
            <person name="Buettner E."/>
            <person name="Kellner H."/>
        </authorList>
    </citation>
    <scope>NUCLEOTIDE SEQUENCE [LARGE SCALE GENOMIC DNA]</scope>
    <source>
        <strain evidence="1 2">DSM 108284</strain>
    </source>
</reference>
<organism evidence="1 2">
    <name type="scientific">Hericium alpestre</name>
    <dbReference type="NCBI Taxonomy" id="135208"/>
    <lineage>
        <taxon>Eukaryota</taxon>
        <taxon>Fungi</taxon>
        <taxon>Dikarya</taxon>
        <taxon>Basidiomycota</taxon>
        <taxon>Agaricomycotina</taxon>
        <taxon>Agaricomycetes</taxon>
        <taxon>Russulales</taxon>
        <taxon>Hericiaceae</taxon>
        <taxon>Hericium</taxon>
    </lineage>
</organism>
<keyword evidence="2" id="KW-1185">Reference proteome</keyword>
<evidence type="ECO:0008006" key="3">
    <source>
        <dbReference type="Google" id="ProtNLM"/>
    </source>
</evidence>
<dbReference type="PANTHER" id="PTHR35802:SF1">
    <property type="entry name" value="PROTEASE SYNTHASE AND SPORULATION PROTEIN PAI 2"/>
    <property type="match status" value="1"/>
</dbReference>
<name>A0A4Y9ZZN3_9AGAM</name>
<dbReference type="SUPFAM" id="SSF50475">
    <property type="entry name" value="FMN-binding split barrel"/>
    <property type="match status" value="1"/>
</dbReference>
<evidence type="ECO:0000313" key="2">
    <source>
        <dbReference type="Proteomes" id="UP000298061"/>
    </source>
</evidence>
<dbReference type="EMBL" id="SFCI01000358">
    <property type="protein sequence ID" value="TFY80302.1"/>
    <property type="molecule type" value="Genomic_DNA"/>
</dbReference>
<dbReference type="Pfam" id="PF04299">
    <property type="entry name" value="FMN_bind_2"/>
    <property type="match status" value="1"/>
</dbReference>
<dbReference type="InterPro" id="IPR012349">
    <property type="entry name" value="Split_barrel_FMN-bd"/>
</dbReference>
<accession>A0A4Y9ZZN3</accession>
<evidence type="ECO:0000313" key="1">
    <source>
        <dbReference type="EMBL" id="TFY80302.1"/>
    </source>
</evidence>
<sequence>MYLRAVHAEHHLPTLRAFIRDNPLGIFTTAIDSPSFPFLQSSHIPWLLDVQDDDSETELGVLRGHMARANPQAKAIIEHLKSTTSTTDDGHPQPLTRDVMILFNGPAHHYVTPKFYTSTKPTTGKVVPTWNYAAVQVYGRATVYFDSKAHATDAFLSKQVADLSRHAETAIMKYERAWEVGDAPEKYIEALTKAIVGVEVEIKDISGKWKMSQEMAAGDREGVVEGFEKMGSEEGFKIAETVRERGMLSEKKKGEAKVGA</sequence>